<evidence type="ECO:0000313" key="16">
    <source>
        <dbReference type="Ensembl" id="ENSUMAP00000009001"/>
    </source>
</evidence>
<dbReference type="PRINTS" id="PR00722">
    <property type="entry name" value="CHYMOTRYPSIN"/>
</dbReference>
<dbReference type="InterPro" id="IPR001254">
    <property type="entry name" value="Trypsin_dom"/>
</dbReference>
<evidence type="ECO:0000256" key="1">
    <source>
        <dbReference type="ARBA" id="ARBA00004606"/>
    </source>
</evidence>
<evidence type="ECO:0000256" key="3">
    <source>
        <dbReference type="ARBA" id="ARBA00022692"/>
    </source>
</evidence>
<dbReference type="PROSITE" id="PS00135">
    <property type="entry name" value="TRYPSIN_SER"/>
    <property type="match status" value="1"/>
</dbReference>
<gene>
    <name evidence="16" type="primary">TMPRSS9</name>
</gene>
<reference evidence="16" key="1">
    <citation type="submission" date="2019-03" db="UniProtKB">
        <authorList>
            <consortium name="Ensembl"/>
        </authorList>
    </citation>
    <scope>IDENTIFICATION</scope>
</reference>
<comment type="subcellular location">
    <subcellularLocation>
        <location evidence="1">Membrane</location>
        <topology evidence="1">Single-pass type II membrane protein</topology>
    </subcellularLocation>
</comment>
<dbReference type="InterPro" id="IPR033116">
    <property type="entry name" value="TRYPSIN_SER"/>
</dbReference>
<keyword evidence="3" id="KW-0812">Transmembrane</keyword>
<dbReference type="PANTHER" id="PTHR24252:SF26">
    <property type="entry name" value="TRANSMEMBRANE SERINE PROTEASE 9"/>
    <property type="match status" value="1"/>
</dbReference>
<dbReference type="PROSITE" id="PS00134">
    <property type="entry name" value="TRYPSIN_HIS"/>
    <property type="match status" value="1"/>
</dbReference>
<dbReference type="InterPro" id="IPR000082">
    <property type="entry name" value="SEA_dom"/>
</dbReference>
<evidence type="ECO:0000256" key="12">
    <source>
        <dbReference type="RuleBase" id="RU363034"/>
    </source>
</evidence>
<name>A0A452TLB7_URSMA</name>
<evidence type="ECO:0000256" key="2">
    <source>
        <dbReference type="ARBA" id="ARBA00022670"/>
    </source>
</evidence>
<dbReference type="OMA" id="CCKVTIA"/>
<keyword evidence="6" id="KW-0735">Signal-anchor</keyword>
<dbReference type="InterPro" id="IPR001314">
    <property type="entry name" value="Peptidase_S1A"/>
</dbReference>
<keyword evidence="7" id="KW-1133">Transmembrane helix</keyword>
<keyword evidence="5 12" id="KW-0720">Serine protease</keyword>
<dbReference type="Gene3D" id="2.40.10.10">
    <property type="entry name" value="Trypsin-like serine proteases"/>
    <property type="match status" value="3"/>
</dbReference>
<evidence type="ECO:0000256" key="7">
    <source>
        <dbReference type="ARBA" id="ARBA00022989"/>
    </source>
</evidence>
<evidence type="ECO:0000256" key="9">
    <source>
        <dbReference type="ARBA" id="ARBA00023157"/>
    </source>
</evidence>
<dbReference type="PROSITE" id="PS50024">
    <property type="entry name" value="SEA"/>
    <property type="match status" value="1"/>
</dbReference>
<evidence type="ECO:0000256" key="11">
    <source>
        <dbReference type="PROSITE-ProRule" id="PRU00124"/>
    </source>
</evidence>
<dbReference type="SMART" id="SM00020">
    <property type="entry name" value="Tryp_SPc"/>
    <property type="match status" value="1"/>
</dbReference>
<evidence type="ECO:0000256" key="4">
    <source>
        <dbReference type="ARBA" id="ARBA00022801"/>
    </source>
</evidence>
<dbReference type="Pfam" id="PF00089">
    <property type="entry name" value="Trypsin"/>
    <property type="match status" value="2"/>
</dbReference>
<comment type="similarity">
    <text evidence="10">Belongs to the peptidase S1 family. CLIP subfamily.</text>
</comment>
<protein>
    <submittedName>
        <fullName evidence="16">Transmembrane serine protease 9</fullName>
    </submittedName>
</protein>
<evidence type="ECO:0000256" key="5">
    <source>
        <dbReference type="ARBA" id="ARBA00022825"/>
    </source>
</evidence>
<comment type="caution">
    <text evidence="11">Lacks conserved residue(s) required for the propagation of feature annotation.</text>
</comment>
<dbReference type="Pfam" id="PF01390">
    <property type="entry name" value="SEA"/>
    <property type="match status" value="1"/>
</dbReference>
<keyword evidence="8" id="KW-0472">Membrane</keyword>
<feature type="compositionally biased region" description="Low complexity" evidence="13">
    <location>
        <begin position="439"/>
        <end position="459"/>
    </location>
</feature>
<evidence type="ECO:0000259" key="15">
    <source>
        <dbReference type="PROSITE" id="PS50240"/>
    </source>
</evidence>
<dbReference type="InterPro" id="IPR002172">
    <property type="entry name" value="LDrepeatLR_classA_rpt"/>
</dbReference>
<dbReference type="GeneTree" id="ENSGT00940000159993"/>
<feature type="disulfide bond" evidence="11">
    <location>
        <begin position="208"/>
        <end position="223"/>
    </location>
</feature>
<organism evidence="16">
    <name type="scientific">Ursus maritimus</name>
    <name type="common">Polar bear</name>
    <name type="synonym">Thalarctos maritimus</name>
    <dbReference type="NCBI Taxonomy" id="29073"/>
    <lineage>
        <taxon>Eukaryota</taxon>
        <taxon>Metazoa</taxon>
        <taxon>Chordata</taxon>
        <taxon>Craniata</taxon>
        <taxon>Vertebrata</taxon>
        <taxon>Euteleostomi</taxon>
        <taxon>Mammalia</taxon>
        <taxon>Eutheria</taxon>
        <taxon>Laurasiatheria</taxon>
        <taxon>Carnivora</taxon>
        <taxon>Caniformia</taxon>
        <taxon>Ursidae</taxon>
        <taxon>Ursus</taxon>
    </lineage>
</organism>
<dbReference type="InterPro" id="IPR018114">
    <property type="entry name" value="TRYPSIN_HIS"/>
</dbReference>
<dbReference type="PANTHER" id="PTHR24252">
    <property type="entry name" value="ACROSIN-RELATED"/>
    <property type="match status" value="1"/>
</dbReference>
<sequence length="494" mass="52565">MEPTTGDLQPVPGAAKEVPALDATCCRVALSTVVATSIVMVTLGVLMASLSTQGVDVEHTAELQGVQYARSLQQETSEYYGMLTPTLERLFVSSFQKTELEASCVGCTVLSYRAGNSSVFVHFRLHFLLRALQSLSLGLEEELLQQGLRARLQGHGVPLAAHGTIVSAELTGNQKGPLTERDLKSGHCPGNTFSCRNSQCVTKVNPECDDRVDCSDGSDEAHCDCGLQPGWKTAGRIVGGVEASPGEFPWQVSLRENNEHFCGAAVIGARWLVSAAHCFNEFQDPRAWVAYAGTTFLSGTEASTVRARVARITPADTPCSLQAHLAGLSLSWAVVKPETLQKATVQLLDQGRGASLYGHSLTDRMLCAGYLDGKVDSCQGDSGGPLVCEEPSGRFFLAGIVSWGIGCAEARRPGVYARVTRLRDWILEAITVASKPLAPTAAPTSAIPSIAQPASPESPVVHTRARPTRGPSTAPPDSVTASRPQGICWGHRQT</sequence>
<accession>A0A452TLB7</accession>
<dbReference type="PROSITE" id="PS50240">
    <property type="entry name" value="TRYPSIN_DOM"/>
    <property type="match status" value="1"/>
</dbReference>
<feature type="region of interest" description="Disordered" evidence="13">
    <location>
        <begin position="439"/>
        <end position="494"/>
    </location>
</feature>
<dbReference type="FunFam" id="2.40.10.10:FF:000002">
    <property type="entry name" value="Transmembrane protease serine"/>
    <property type="match status" value="1"/>
</dbReference>
<evidence type="ECO:0000256" key="10">
    <source>
        <dbReference type="ARBA" id="ARBA00024195"/>
    </source>
</evidence>
<dbReference type="AlphaFoldDB" id="A0A452TLB7"/>
<dbReference type="SUPFAM" id="SSF82671">
    <property type="entry name" value="SEA domain"/>
    <property type="match status" value="1"/>
</dbReference>
<dbReference type="CDD" id="cd00112">
    <property type="entry name" value="LDLa"/>
    <property type="match status" value="1"/>
</dbReference>
<dbReference type="Ensembl" id="ENSUMAT00000010753.1">
    <property type="protein sequence ID" value="ENSUMAP00000009001.1"/>
    <property type="gene ID" value="ENSUMAG00000006808.1"/>
</dbReference>
<dbReference type="Gene3D" id="4.10.400.10">
    <property type="entry name" value="Low-density Lipoprotein Receptor"/>
    <property type="match status" value="1"/>
</dbReference>
<dbReference type="InterPro" id="IPR043504">
    <property type="entry name" value="Peptidase_S1_PA_chymotrypsin"/>
</dbReference>
<dbReference type="Gene3D" id="3.30.70.960">
    <property type="entry name" value="SEA domain"/>
    <property type="match status" value="1"/>
</dbReference>
<evidence type="ECO:0000259" key="14">
    <source>
        <dbReference type="PROSITE" id="PS50024"/>
    </source>
</evidence>
<dbReference type="GO" id="GO:0016020">
    <property type="term" value="C:membrane"/>
    <property type="evidence" value="ECO:0007669"/>
    <property type="project" value="UniProtKB-SubCell"/>
</dbReference>
<dbReference type="CDD" id="cd00190">
    <property type="entry name" value="Tryp_SPc"/>
    <property type="match status" value="1"/>
</dbReference>
<evidence type="ECO:0000256" key="8">
    <source>
        <dbReference type="ARBA" id="ARBA00023136"/>
    </source>
</evidence>
<keyword evidence="9 11" id="KW-1015">Disulfide bond</keyword>
<dbReference type="InterPro" id="IPR009003">
    <property type="entry name" value="Peptidase_S1_PA"/>
</dbReference>
<feature type="domain" description="SEA" evidence="14">
    <location>
        <begin position="53"/>
        <end position="171"/>
    </location>
</feature>
<proteinExistence type="inferred from homology"/>
<evidence type="ECO:0000256" key="13">
    <source>
        <dbReference type="SAM" id="MobiDB-lite"/>
    </source>
</evidence>
<dbReference type="Pfam" id="PF00057">
    <property type="entry name" value="Ldl_recept_a"/>
    <property type="match status" value="1"/>
</dbReference>
<dbReference type="InterPro" id="IPR036364">
    <property type="entry name" value="SEA_dom_sf"/>
</dbReference>
<feature type="domain" description="Peptidase S1" evidence="15">
    <location>
        <begin position="237"/>
        <end position="431"/>
    </location>
</feature>
<keyword evidence="4 12" id="KW-0378">Hydrolase</keyword>
<dbReference type="SUPFAM" id="SSF50494">
    <property type="entry name" value="Trypsin-like serine proteases"/>
    <property type="match status" value="1"/>
</dbReference>
<dbReference type="GO" id="GO:0006508">
    <property type="term" value="P:proteolysis"/>
    <property type="evidence" value="ECO:0007669"/>
    <property type="project" value="UniProtKB-KW"/>
</dbReference>
<dbReference type="PROSITE" id="PS50068">
    <property type="entry name" value="LDLRA_2"/>
    <property type="match status" value="1"/>
</dbReference>
<feature type="disulfide bond" evidence="11">
    <location>
        <begin position="188"/>
        <end position="200"/>
    </location>
</feature>
<keyword evidence="2 12" id="KW-0645">Protease</keyword>
<evidence type="ECO:0000256" key="6">
    <source>
        <dbReference type="ARBA" id="ARBA00022968"/>
    </source>
</evidence>
<dbReference type="SMART" id="SM00192">
    <property type="entry name" value="LDLa"/>
    <property type="match status" value="1"/>
</dbReference>
<dbReference type="GO" id="GO:0004252">
    <property type="term" value="F:serine-type endopeptidase activity"/>
    <property type="evidence" value="ECO:0007669"/>
    <property type="project" value="InterPro"/>
</dbReference>
<dbReference type="InterPro" id="IPR036055">
    <property type="entry name" value="LDL_receptor-like_sf"/>
</dbReference>
<dbReference type="SUPFAM" id="SSF57424">
    <property type="entry name" value="LDL receptor-like module"/>
    <property type="match status" value="1"/>
</dbReference>